<dbReference type="EMBL" id="OC322112">
    <property type="protein sequence ID" value="CAD7411219.1"/>
    <property type="molecule type" value="Genomic_DNA"/>
</dbReference>
<accession>A0A7R9DAV6</accession>
<organism evidence="1">
    <name type="scientific">Timema cristinae</name>
    <name type="common">Walking stick</name>
    <dbReference type="NCBI Taxonomy" id="61476"/>
    <lineage>
        <taxon>Eukaryota</taxon>
        <taxon>Metazoa</taxon>
        <taxon>Ecdysozoa</taxon>
        <taxon>Arthropoda</taxon>
        <taxon>Hexapoda</taxon>
        <taxon>Insecta</taxon>
        <taxon>Pterygota</taxon>
        <taxon>Neoptera</taxon>
        <taxon>Polyneoptera</taxon>
        <taxon>Phasmatodea</taxon>
        <taxon>Timematodea</taxon>
        <taxon>Timematoidea</taxon>
        <taxon>Timematidae</taxon>
        <taxon>Timema</taxon>
    </lineage>
</organism>
<sequence length="170" mass="18931">MFGGYQHARGTSSAALVDFIRHRNSNPRHLPPSYVRRHYSMGGWVRASQTTVDTSRLSEQGFGTSMTPTRVDDATTQLLSNDLTGTMTSWLYASHSGSLRQHSCHPKTRIVCGNQMVMSHHASNVPLSLDHQVRAAGESCRNPRTGCMECFHVMNVGLVTPYFDITIRHT</sequence>
<gene>
    <name evidence="1" type="ORF">TCEB3V08_LOCUS10856</name>
</gene>
<protein>
    <submittedName>
        <fullName evidence="1">Uncharacterized protein</fullName>
    </submittedName>
</protein>
<name>A0A7R9DAV6_TIMCR</name>
<dbReference type="AlphaFoldDB" id="A0A7R9DAV6"/>
<evidence type="ECO:0000313" key="1">
    <source>
        <dbReference type="EMBL" id="CAD7411219.1"/>
    </source>
</evidence>
<reference evidence="1" key="1">
    <citation type="submission" date="2020-11" db="EMBL/GenBank/DDBJ databases">
        <authorList>
            <person name="Tran Van P."/>
        </authorList>
    </citation>
    <scope>NUCLEOTIDE SEQUENCE</scope>
</reference>
<proteinExistence type="predicted"/>